<feature type="region of interest" description="Disordered" evidence="1">
    <location>
        <begin position="318"/>
        <end position="378"/>
    </location>
</feature>
<evidence type="ECO:0000259" key="2">
    <source>
        <dbReference type="PROSITE" id="PS50211"/>
    </source>
</evidence>
<dbReference type="PANTHER" id="PTHR15288:SF0">
    <property type="entry name" value="UDENN DOMAIN-CONTAINING PROTEIN"/>
    <property type="match status" value="1"/>
</dbReference>
<name>A0A7S4QET6_9STRA</name>
<dbReference type="Gene3D" id="3.40.50.11500">
    <property type="match status" value="1"/>
</dbReference>
<feature type="region of interest" description="Disordered" evidence="1">
    <location>
        <begin position="1"/>
        <end position="20"/>
    </location>
</feature>
<gene>
    <name evidence="3" type="ORF">DBRI00130_LOCUS1798</name>
</gene>
<evidence type="ECO:0000313" key="3">
    <source>
        <dbReference type="EMBL" id="CAE4581521.1"/>
    </source>
</evidence>
<evidence type="ECO:0000256" key="1">
    <source>
        <dbReference type="SAM" id="MobiDB-lite"/>
    </source>
</evidence>
<dbReference type="SMART" id="SM00799">
    <property type="entry name" value="DENN"/>
    <property type="match status" value="1"/>
</dbReference>
<feature type="compositionally biased region" description="Acidic residues" evidence="1">
    <location>
        <begin position="355"/>
        <end position="365"/>
    </location>
</feature>
<proteinExistence type="predicted"/>
<dbReference type="PANTHER" id="PTHR15288">
    <property type="entry name" value="DENN DOMAIN-CONTAINING PROTEIN 2"/>
    <property type="match status" value="1"/>
</dbReference>
<protein>
    <recommendedName>
        <fullName evidence="2">UDENN domain-containing protein</fullName>
    </recommendedName>
</protein>
<feature type="domain" description="UDENN" evidence="2">
    <location>
        <begin position="454"/>
        <end position="852"/>
    </location>
</feature>
<feature type="compositionally biased region" description="Basic and acidic residues" evidence="1">
    <location>
        <begin position="319"/>
        <end position="335"/>
    </location>
</feature>
<dbReference type="EMBL" id="HBNS01002243">
    <property type="protein sequence ID" value="CAE4581521.1"/>
    <property type="molecule type" value="Transcribed_RNA"/>
</dbReference>
<dbReference type="InterPro" id="IPR001194">
    <property type="entry name" value="cDENN_dom"/>
</dbReference>
<dbReference type="InterPro" id="IPR037516">
    <property type="entry name" value="Tripartite_DENN"/>
</dbReference>
<accession>A0A7S4QET6</accession>
<dbReference type="Pfam" id="PF02141">
    <property type="entry name" value="DENN"/>
    <property type="match status" value="1"/>
</dbReference>
<dbReference type="PROSITE" id="PS50211">
    <property type="entry name" value="DENN"/>
    <property type="match status" value="1"/>
</dbReference>
<sequence length="875" mass="98983">MRRSTMSAKDMVRLSLTNPQNKSSQSAIDAYLKSQMLNLVIVGKQMNEAQRQTLGDSNKTSSDEGSFGGVLSFQQFSLFSVKPSSICLPTSSDADTKLEQVGGRYLDPFKVETVDLLDQFPLPSDGKNAEAEDYEKMAPDALSKFCLPDGVSVRLIPRCAMGGARKIGWVGSEADKYQITSFTDGAGTSIHGVTITILEALAESETPELQHIIDNLRWHRKRRAASTLLSRWWRKRNNNGLQQRNRQFDLQSNPSVTGLNEFEFERAQLDRMNSVSSITSGASEYTSPASPSKKKKILSKMKKVGKMKKIKKSIKKRLEKTQAKEENGTFERDETLLPDEENGTCEEDATKLQDEENGASEEDETQLPNEKNGTCEGDATQVTNIDKAEVFMPPLEVKVRTSVRSGILNKRKKLRIQDRERLNRSRLLASATDTAKNRAEEAYKEMVDSERLGDMVIVEKCYVILGVRRKEMILLFSALQQIINWEREERMLNYVKNPDRHHSMFSMSGHTSLPTHRSLPKAPQFGSVEEESSHDLATQRHELLTIVQHLVCLSPKQMRIDYPKRLRDYIEVSQDKFQLTLPVKKAPKISFTLPLPQVDAHWGFAKLLLKLGSDSLMNVLMLLLIERSVLVLGENSAEVTACSCALLELLQPFKWAGVFMPLLPISMLDFVNSPVPFVAGVVAKDPCHIEKDHRALEAIEEGLSVVNLNNGKLCISTEGNLEMLLNQCKEPTFTLLFHEQRLRRLAKDRSSALSSFHMFIQQGFSPQESVIIHSACVSIERHLRGMSGLVGRCRDGWRHYGKFNANSNNFEFYPSLFVEPLRAKLQFQEMMAQTQLFVGYVDKRRIDDLTEDSIRKVKGVYIANWIYTRWVAMGK</sequence>
<feature type="compositionally biased region" description="Acidic residues" evidence="1">
    <location>
        <begin position="336"/>
        <end position="347"/>
    </location>
</feature>
<organism evidence="3">
    <name type="scientific">Ditylum brightwellii</name>
    <dbReference type="NCBI Taxonomy" id="49249"/>
    <lineage>
        <taxon>Eukaryota</taxon>
        <taxon>Sar</taxon>
        <taxon>Stramenopiles</taxon>
        <taxon>Ochrophyta</taxon>
        <taxon>Bacillariophyta</taxon>
        <taxon>Mediophyceae</taxon>
        <taxon>Lithodesmiophycidae</taxon>
        <taxon>Lithodesmiales</taxon>
        <taxon>Lithodesmiaceae</taxon>
        <taxon>Ditylum</taxon>
    </lineage>
</organism>
<dbReference type="InterPro" id="IPR043153">
    <property type="entry name" value="DENN_C"/>
</dbReference>
<reference evidence="3" key="1">
    <citation type="submission" date="2021-01" db="EMBL/GenBank/DDBJ databases">
        <authorList>
            <person name="Corre E."/>
            <person name="Pelletier E."/>
            <person name="Niang G."/>
            <person name="Scheremetjew M."/>
            <person name="Finn R."/>
            <person name="Kale V."/>
            <person name="Holt S."/>
            <person name="Cochrane G."/>
            <person name="Meng A."/>
            <person name="Brown T."/>
            <person name="Cohen L."/>
        </authorList>
    </citation>
    <scope>NUCLEOTIDE SEQUENCE</scope>
    <source>
        <strain evidence="3">GSO104</strain>
    </source>
</reference>
<dbReference type="AlphaFoldDB" id="A0A7S4QET6"/>
<dbReference type="InterPro" id="IPR051942">
    <property type="entry name" value="DENN_domain_containing_2"/>
</dbReference>